<dbReference type="GO" id="GO:0003723">
    <property type="term" value="F:RNA binding"/>
    <property type="evidence" value="ECO:0007669"/>
    <property type="project" value="UniProtKB-UniRule"/>
</dbReference>
<evidence type="ECO:0000256" key="1">
    <source>
        <dbReference type="ARBA" id="ARBA00022737"/>
    </source>
</evidence>
<evidence type="ECO:0000313" key="7">
    <source>
        <dbReference type="RefSeq" id="XP_021845464.1"/>
    </source>
</evidence>
<name>A0A9R0IC90_SPIOL</name>
<organism evidence="6 7">
    <name type="scientific">Spinacia oleracea</name>
    <name type="common">Spinach</name>
    <dbReference type="NCBI Taxonomy" id="3562"/>
    <lineage>
        <taxon>Eukaryota</taxon>
        <taxon>Viridiplantae</taxon>
        <taxon>Streptophyta</taxon>
        <taxon>Embryophyta</taxon>
        <taxon>Tracheophyta</taxon>
        <taxon>Spermatophyta</taxon>
        <taxon>Magnoliopsida</taxon>
        <taxon>eudicotyledons</taxon>
        <taxon>Gunneridae</taxon>
        <taxon>Pentapetalae</taxon>
        <taxon>Caryophyllales</taxon>
        <taxon>Chenopodiaceae</taxon>
        <taxon>Chenopodioideae</taxon>
        <taxon>Anserineae</taxon>
        <taxon>Spinacia</taxon>
    </lineage>
</organism>
<dbReference type="RefSeq" id="XP_021845464.1">
    <property type="nucleotide sequence ID" value="XM_021989772.2"/>
</dbReference>
<dbReference type="SMART" id="SM00358">
    <property type="entry name" value="DSRM"/>
    <property type="match status" value="3"/>
</dbReference>
<protein>
    <submittedName>
        <fullName evidence="7">Double-stranded RNA-binding protein 1</fullName>
    </submittedName>
</protein>
<keyword evidence="6" id="KW-1185">Reference proteome</keyword>
<dbReference type="Pfam" id="PF00035">
    <property type="entry name" value="dsrm"/>
    <property type="match status" value="3"/>
</dbReference>
<dbReference type="KEGG" id="soe:110785335"/>
<evidence type="ECO:0000256" key="3">
    <source>
        <dbReference type="PROSITE-ProRule" id="PRU00266"/>
    </source>
</evidence>
<evidence type="ECO:0000259" key="5">
    <source>
        <dbReference type="PROSITE" id="PS50137"/>
    </source>
</evidence>
<feature type="region of interest" description="Disordered" evidence="4">
    <location>
        <begin position="325"/>
        <end position="359"/>
    </location>
</feature>
<keyword evidence="2 3" id="KW-0694">RNA-binding</keyword>
<reference evidence="6" key="1">
    <citation type="journal article" date="2021" name="Nat. Commun.">
        <title>Genomic analyses provide insights into spinach domestication and the genetic basis of agronomic traits.</title>
        <authorList>
            <person name="Cai X."/>
            <person name="Sun X."/>
            <person name="Xu C."/>
            <person name="Sun H."/>
            <person name="Wang X."/>
            <person name="Ge C."/>
            <person name="Zhang Z."/>
            <person name="Wang Q."/>
            <person name="Fei Z."/>
            <person name="Jiao C."/>
            <person name="Wang Q."/>
        </authorList>
    </citation>
    <scope>NUCLEOTIDE SEQUENCE [LARGE SCALE GENOMIC DNA]</scope>
    <source>
        <strain evidence="6">cv. Varoflay</strain>
    </source>
</reference>
<dbReference type="GeneID" id="110785335"/>
<gene>
    <name evidence="7" type="primary">LOC110785335</name>
</gene>
<dbReference type="InterPro" id="IPR014720">
    <property type="entry name" value="dsRBD_dom"/>
</dbReference>
<evidence type="ECO:0000256" key="2">
    <source>
        <dbReference type="ARBA" id="ARBA00022884"/>
    </source>
</evidence>
<feature type="compositionally biased region" description="Low complexity" evidence="4">
    <location>
        <begin position="350"/>
        <end position="359"/>
    </location>
</feature>
<dbReference type="Gene3D" id="3.30.160.20">
    <property type="match status" value="3"/>
</dbReference>
<feature type="region of interest" description="Disordered" evidence="4">
    <location>
        <begin position="269"/>
        <end position="313"/>
    </location>
</feature>
<dbReference type="OrthoDB" id="5988181at2759"/>
<dbReference type="SUPFAM" id="SSF54768">
    <property type="entry name" value="dsRNA-binding domain-like"/>
    <property type="match status" value="3"/>
</dbReference>
<keyword evidence="1" id="KW-0677">Repeat</keyword>
<dbReference type="Proteomes" id="UP000813463">
    <property type="component" value="Chromosome 6"/>
</dbReference>
<accession>A0A9R0IC90</accession>
<reference evidence="7" key="2">
    <citation type="submission" date="2025-08" db="UniProtKB">
        <authorList>
            <consortium name="RefSeq"/>
        </authorList>
    </citation>
    <scope>IDENTIFICATION</scope>
    <source>
        <tissue evidence="7">Leaf</tissue>
    </source>
</reference>
<evidence type="ECO:0000313" key="6">
    <source>
        <dbReference type="Proteomes" id="UP000813463"/>
    </source>
</evidence>
<feature type="domain" description="DRBM" evidence="5">
    <location>
        <begin position="120"/>
        <end position="189"/>
    </location>
</feature>
<evidence type="ECO:0000256" key="4">
    <source>
        <dbReference type="SAM" id="MobiDB-lite"/>
    </source>
</evidence>
<sequence>MYKSKLQEFCQSKKWQLPEYSTQREGLDHCPQFKATVSVNGSTFTTPNPSKSSKEAHNLVAHIAFQHLTGSSSASTALQVQPTFIDAQQPKTNESLQATSFSVVNSPNRDDKKLKDMTHLHKNQLQIYAQKRNLNLPVYISERDGPPHACRFKCKVLLEGKTYESHEFFSTLKDAENAAAKTALMSVSSDRIEEEDPGFFKNLLQELAQKEYACLPAYVTTRSGPPHNPIFSSAVEINEESFTGQEAKTKKLAEMNAAKVAYIVLKERKGKQNSKADSPGFHVNDASHYSSPQSHLIPVAESPDKHISAPDPVSKRLYMEQVRCGNGSYGQDTDQNVRGLGTGPSTQNLSSDPSQSPSRSLVHEISQKLGGSDVSSSSHKRIKVFPLTPNMTLPTGATVMHKDDKWIAVSMD</sequence>
<feature type="domain" description="DRBM" evidence="5">
    <location>
        <begin position="199"/>
        <end position="267"/>
    </location>
</feature>
<dbReference type="PROSITE" id="PS50137">
    <property type="entry name" value="DS_RBD"/>
    <property type="match status" value="3"/>
</dbReference>
<proteinExistence type="predicted"/>
<feature type="compositionally biased region" description="Basic and acidic residues" evidence="4">
    <location>
        <begin position="302"/>
        <end position="313"/>
    </location>
</feature>
<dbReference type="PANTHER" id="PTHR46031">
    <property type="match status" value="1"/>
</dbReference>
<dbReference type="PANTHER" id="PTHR46031:SF16">
    <property type="entry name" value="DOUBLE-STRANDED RNA-BINDING PROTEIN 4"/>
    <property type="match status" value="1"/>
</dbReference>
<feature type="domain" description="DRBM" evidence="5">
    <location>
        <begin position="1"/>
        <end position="70"/>
    </location>
</feature>
<dbReference type="AlphaFoldDB" id="A0A9R0IC90"/>